<accession>A0A8F5C0P9</accession>
<evidence type="ECO:0000313" key="2">
    <source>
        <dbReference type="Proteomes" id="UP000694036"/>
    </source>
</evidence>
<name>A0A8F5C0P9_9CREN</name>
<keyword evidence="2" id="KW-1185">Reference proteome</keyword>
<protein>
    <submittedName>
        <fullName evidence="1">Uncharacterized protein</fullName>
    </submittedName>
</protein>
<reference evidence="1 2" key="1">
    <citation type="journal article" date="2021" name="Environ. Microbiol.">
        <title>New insights into the diversity and evolution of the archaeal mobilome from three complete genomes of Saccharolobus shibatae.</title>
        <authorList>
            <person name="Medvedeva S."/>
            <person name="Brandt D."/>
            <person name="Cvirkaite-Krupovic V."/>
            <person name="Liu Y."/>
            <person name="Severinov K."/>
            <person name="Ishino S."/>
            <person name="Ishino Y."/>
            <person name="Prangishvili D."/>
            <person name="Kalinowski J."/>
            <person name="Krupovic M."/>
        </authorList>
    </citation>
    <scope>NUCLEOTIDE SEQUENCE [LARGE SCALE GENOMIC DNA]</scope>
    <source>
        <strain evidence="1 2">S38A</strain>
    </source>
</reference>
<sequence length="40" mass="4752">MLIFFMFEFMKVISEEDVRVVDGFLPRGLKFVSKVLRLLT</sequence>
<dbReference type="AlphaFoldDB" id="A0A8F5C0P9"/>
<evidence type="ECO:0000313" key="1">
    <source>
        <dbReference type="EMBL" id="QXJ34871.1"/>
    </source>
</evidence>
<dbReference type="EMBL" id="CP077713">
    <property type="protein sequence ID" value="QXJ34871.1"/>
    <property type="molecule type" value="Genomic_DNA"/>
</dbReference>
<dbReference type="Proteomes" id="UP000694036">
    <property type="component" value="Chromosome"/>
</dbReference>
<gene>
    <name evidence="1" type="ORF">J5U22_01418</name>
</gene>
<proteinExistence type="predicted"/>
<organism evidence="1 2">
    <name type="scientific">Saccharolobus shibatae</name>
    <dbReference type="NCBI Taxonomy" id="2286"/>
    <lineage>
        <taxon>Archaea</taxon>
        <taxon>Thermoproteota</taxon>
        <taxon>Thermoprotei</taxon>
        <taxon>Sulfolobales</taxon>
        <taxon>Sulfolobaceae</taxon>
        <taxon>Saccharolobus</taxon>
    </lineage>
</organism>